<reference evidence="1 2" key="1">
    <citation type="journal article" date="2016" name="Nat. Commun.">
        <title>Thousands of microbial genomes shed light on interconnected biogeochemical processes in an aquifer system.</title>
        <authorList>
            <person name="Anantharaman K."/>
            <person name="Brown C.T."/>
            <person name="Hug L.A."/>
            <person name="Sharon I."/>
            <person name="Castelle C.J."/>
            <person name="Probst A.J."/>
            <person name="Thomas B.C."/>
            <person name="Singh A."/>
            <person name="Wilkins M.J."/>
            <person name="Karaoz U."/>
            <person name="Brodie E.L."/>
            <person name="Williams K.H."/>
            <person name="Hubbard S.S."/>
            <person name="Banfield J.F."/>
        </authorList>
    </citation>
    <scope>NUCLEOTIDE SEQUENCE [LARGE SCALE GENOMIC DNA]</scope>
</reference>
<dbReference type="AlphaFoldDB" id="A0A1F5ZJ53"/>
<sequence length="316" mass="36128">MANQQLNSFQHYVPRFLLDYYTEEGVLWVYDRKIHQYRTQSSKTTTGENAFYVFAKKNGELSSALEEMFSQIEGVAAGLIKNLSAEENNLDLQGKADLATFLSALYLRVPSSLKRTEEMSVQMAKEFMSRATRFDPHFEKGMSVVEKKLGEKISKKQRDEIKKTFIDKDYDLRFPKGHMLKTMIQMLQEFYIIFAQMEWTILRAPKNKAFITSDNPAFTFNIKPDGFWGSGIGILAPNCETIAVLTPKTAVFLSQNHSPDGIEYVTASPQLVDTINFRTAVCSSRFVVSHSEQLLKKWVERTHLDKRGPYVSVKVG</sequence>
<comment type="caution">
    <text evidence="1">The sequence shown here is derived from an EMBL/GenBank/DDBJ whole genome shotgun (WGS) entry which is preliminary data.</text>
</comment>
<dbReference type="InterPro" id="IPR025332">
    <property type="entry name" value="DUF4238"/>
</dbReference>
<dbReference type="STRING" id="1798370.A2Z00_03035"/>
<accession>A0A1F5ZJ53</accession>
<name>A0A1F5ZJ53_9BACT</name>
<proteinExistence type="predicted"/>
<dbReference type="Pfam" id="PF14022">
    <property type="entry name" value="DUF4238"/>
    <property type="match status" value="1"/>
</dbReference>
<dbReference type="Proteomes" id="UP000177268">
    <property type="component" value="Unassembled WGS sequence"/>
</dbReference>
<gene>
    <name evidence="1" type="ORF">A2Z00_03035</name>
</gene>
<evidence type="ECO:0000313" key="1">
    <source>
        <dbReference type="EMBL" id="OGG12137.1"/>
    </source>
</evidence>
<evidence type="ECO:0008006" key="3">
    <source>
        <dbReference type="Google" id="ProtNLM"/>
    </source>
</evidence>
<protein>
    <recommendedName>
        <fullName evidence="3">DUF4238 domain-containing protein</fullName>
    </recommendedName>
</protein>
<organism evidence="1 2">
    <name type="scientific">Candidatus Gottesmanbacteria bacterium RBG_13_45_10</name>
    <dbReference type="NCBI Taxonomy" id="1798370"/>
    <lineage>
        <taxon>Bacteria</taxon>
        <taxon>Candidatus Gottesmaniibacteriota</taxon>
    </lineage>
</organism>
<dbReference type="EMBL" id="MFIZ01000003">
    <property type="protein sequence ID" value="OGG12137.1"/>
    <property type="molecule type" value="Genomic_DNA"/>
</dbReference>
<evidence type="ECO:0000313" key="2">
    <source>
        <dbReference type="Proteomes" id="UP000177268"/>
    </source>
</evidence>